<reference evidence="1" key="1">
    <citation type="submission" date="2023-07" db="EMBL/GenBank/DDBJ databases">
        <title>Brevundimonas soil sp. nov., isolated from the soil of chemical plant.</title>
        <authorList>
            <person name="Wu N."/>
        </authorList>
    </citation>
    <scope>NUCLEOTIDE SEQUENCE</scope>
    <source>
        <strain evidence="1">XZ-24</strain>
    </source>
</reference>
<organism evidence="1 2">
    <name type="scientific">Peiella sedimenti</name>
    <dbReference type="NCBI Taxonomy" id="3061083"/>
    <lineage>
        <taxon>Bacteria</taxon>
        <taxon>Pseudomonadati</taxon>
        <taxon>Pseudomonadota</taxon>
        <taxon>Alphaproteobacteria</taxon>
        <taxon>Caulobacterales</taxon>
        <taxon>Caulobacteraceae</taxon>
        <taxon>Peiella</taxon>
    </lineage>
</organism>
<proteinExistence type="predicted"/>
<protein>
    <recommendedName>
        <fullName evidence="3">HicB-like antitoxin of toxin-antitoxin system domain-containing protein</fullName>
    </recommendedName>
</protein>
<evidence type="ECO:0000313" key="2">
    <source>
        <dbReference type="Proteomes" id="UP001169063"/>
    </source>
</evidence>
<evidence type="ECO:0008006" key="3">
    <source>
        <dbReference type="Google" id="ProtNLM"/>
    </source>
</evidence>
<sequence>MQRMLWCFAHGSNRTGWEAVCVDLDIAVEARTFEAAKAALESAICSYVEDALQEAPADRARLLRRRAPWFVRLGCWAKLAWHAVTNRRRDDDQRAGFDVLCPA</sequence>
<accession>A0ABT8SPH3</accession>
<evidence type="ECO:0000313" key="1">
    <source>
        <dbReference type="EMBL" id="MDO1560394.1"/>
    </source>
</evidence>
<name>A0ABT8SPH3_9CAUL</name>
<dbReference type="Proteomes" id="UP001169063">
    <property type="component" value="Unassembled WGS sequence"/>
</dbReference>
<keyword evidence="2" id="KW-1185">Reference proteome</keyword>
<dbReference type="RefSeq" id="WP_302110825.1">
    <property type="nucleotide sequence ID" value="NZ_JAUKTR010000006.1"/>
</dbReference>
<dbReference type="EMBL" id="JAUKTR010000006">
    <property type="protein sequence ID" value="MDO1560394.1"/>
    <property type="molecule type" value="Genomic_DNA"/>
</dbReference>
<comment type="caution">
    <text evidence="1">The sequence shown here is derived from an EMBL/GenBank/DDBJ whole genome shotgun (WGS) entry which is preliminary data.</text>
</comment>
<gene>
    <name evidence="1" type="ORF">Q0812_13245</name>
</gene>